<comment type="caution">
    <text evidence="1">The sequence shown here is derived from an EMBL/GenBank/DDBJ whole genome shotgun (WGS) entry which is preliminary data.</text>
</comment>
<keyword evidence="2" id="KW-1185">Reference proteome</keyword>
<dbReference type="RefSeq" id="WP_173803414.1">
    <property type="nucleotide sequence ID" value="NZ_JABSNM010000001.1"/>
</dbReference>
<name>A0ABX2FZ34_9BURK</name>
<reference evidence="1 2" key="1">
    <citation type="submission" date="2020-05" db="EMBL/GenBank/DDBJ databases">
        <title>Genomic Encyclopedia of Type Strains, Phase IV (KMG-V): Genome sequencing to study the core and pangenomes of soil and plant-associated prokaryotes.</title>
        <authorList>
            <person name="Whitman W."/>
        </authorList>
    </citation>
    <scope>NUCLEOTIDE SEQUENCE [LARGE SCALE GENOMIC DNA]</scope>
    <source>
        <strain evidence="1 2">C29</strain>
    </source>
</reference>
<gene>
    <name evidence="1" type="ORF">HNQ01_000162</name>
</gene>
<organism evidence="1 2">
    <name type="scientific">Sphaerotilus uruguayifluvii</name>
    <dbReference type="NCBI Taxonomy" id="2735897"/>
    <lineage>
        <taxon>Bacteria</taxon>
        <taxon>Pseudomonadati</taxon>
        <taxon>Pseudomonadota</taxon>
        <taxon>Betaproteobacteria</taxon>
        <taxon>Burkholderiales</taxon>
        <taxon>Sphaerotilaceae</taxon>
        <taxon>Sphaerotilus</taxon>
    </lineage>
</organism>
<protein>
    <submittedName>
        <fullName evidence="1">DUF1680 family protein</fullName>
    </submittedName>
</protein>
<evidence type="ECO:0000313" key="2">
    <source>
        <dbReference type="Proteomes" id="UP001516061"/>
    </source>
</evidence>
<dbReference type="Proteomes" id="UP001516061">
    <property type="component" value="Unassembled WGS sequence"/>
</dbReference>
<sequence>MNNDQDPATDRLQIASRIHDLLRRETGQEVDVNLMLGPPEYAKAVLSLCRACGHPELARLAEQFSVTALRRPVFTQAAGAPRR</sequence>
<accession>A0ABX2FZ34</accession>
<dbReference type="EMBL" id="JABSNM010000001">
    <property type="protein sequence ID" value="NRT54455.1"/>
    <property type="molecule type" value="Genomic_DNA"/>
</dbReference>
<proteinExistence type="predicted"/>
<evidence type="ECO:0000313" key="1">
    <source>
        <dbReference type="EMBL" id="NRT54455.1"/>
    </source>
</evidence>